<dbReference type="Pfam" id="PF06224">
    <property type="entry name" value="AlkZ-like"/>
    <property type="match status" value="1"/>
</dbReference>
<proteinExistence type="predicted"/>
<organism evidence="1 2">
    <name type="scientific">Limoniibacter endophyticus</name>
    <dbReference type="NCBI Taxonomy" id="1565040"/>
    <lineage>
        <taxon>Bacteria</taxon>
        <taxon>Pseudomonadati</taxon>
        <taxon>Pseudomonadota</taxon>
        <taxon>Alphaproteobacteria</taxon>
        <taxon>Hyphomicrobiales</taxon>
        <taxon>Bartonellaceae</taxon>
        <taxon>Limoniibacter</taxon>
    </lineage>
</organism>
<dbReference type="AlphaFoldDB" id="A0A8J3GI18"/>
<protein>
    <recommendedName>
        <fullName evidence="3">Winged helix-turn-helix domain-containing protein</fullName>
    </recommendedName>
</protein>
<reference evidence="1" key="1">
    <citation type="journal article" date="2014" name="Int. J. Syst. Evol. Microbiol.">
        <title>Complete genome sequence of Corynebacterium casei LMG S-19264T (=DSM 44701T), isolated from a smear-ripened cheese.</title>
        <authorList>
            <consortium name="US DOE Joint Genome Institute (JGI-PGF)"/>
            <person name="Walter F."/>
            <person name="Albersmeier A."/>
            <person name="Kalinowski J."/>
            <person name="Ruckert C."/>
        </authorList>
    </citation>
    <scope>NUCLEOTIDE SEQUENCE</scope>
    <source>
        <strain evidence="1">KCTC 42097</strain>
    </source>
</reference>
<reference evidence="1" key="2">
    <citation type="submission" date="2020-09" db="EMBL/GenBank/DDBJ databases">
        <authorList>
            <person name="Sun Q."/>
            <person name="Kim S."/>
        </authorList>
    </citation>
    <scope>NUCLEOTIDE SEQUENCE</scope>
    <source>
        <strain evidence="1">KCTC 42097</strain>
    </source>
</reference>
<sequence length="401" mass="45640">MEMVETITQTQARRIVLGAQGFTAGAPRTEPKKAHLMKVIDRLGLLQIDSVSVSVRAHYMPVFSRLGAYDQSMLDRAAAKAPRPIFEYWGHEASYLPVELQPLFRWRMEDAARGVGTWKGIARFACEQSAFIERIFSEIAKRGPLSPSDFEEKGQGGWWGWSDVKRAMEVLFWSGLITSAGRKGSMERLYDLPERVLPAAIIAAPTPAREDAQRALIARSAKSLGVASAQDLRDYYRLPVAGFAERLRELVDAKEIQEIYVKGWKGIFFLHRDASVPRRVEANTLLSPFDPLIFYRPRTERFFDFHYRIEIYTPAHKREYGYYVMPFLMDDRLAARVDLKADRKRRVLHVLSAFAEENAGEECAPRLLAALWKLARWQGLEAMEIADAGNLARRLKDANSA</sequence>
<dbReference type="InterPro" id="IPR009351">
    <property type="entry name" value="AlkZ-like"/>
</dbReference>
<dbReference type="PANTHER" id="PTHR30528">
    <property type="entry name" value="CYTOPLASMIC PROTEIN"/>
    <property type="match status" value="1"/>
</dbReference>
<dbReference type="EMBL" id="BMZO01000008">
    <property type="protein sequence ID" value="GHC75442.1"/>
    <property type="molecule type" value="Genomic_DNA"/>
</dbReference>
<dbReference type="Proteomes" id="UP000641137">
    <property type="component" value="Unassembled WGS sequence"/>
</dbReference>
<keyword evidence="2" id="KW-1185">Reference proteome</keyword>
<accession>A0A8J3GI18</accession>
<dbReference type="PANTHER" id="PTHR30528:SF0">
    <property type="entry name" value="CYTOPLASMIC PROTEIN"/>
    <property type="match status" value="1"/>
</dbReference>
<evidence type="ECO:0000313" key="1">
    <source>
        <dbReference type="EMBL" id="GHC75442.1"/>
    </source>
</evidence>
<name>A0A8J3GI18_9HYPH</name>
<evidence type="ECO:0008006" key="3">
    <source>
        <dbReference type="Google" id="ProtNLM"/>
    </source>
</evidence>
<comment type="caution">
    <text evidence="1">The sequence shown here is derived from an EMBL/GenBank/DDBJ whole genome shotgun (WGS) entry which is preliminary data.</text>
</comment>
<gene>
    <name evidence="1" type="ORF">GCM10010136_25370</name>
</gene>
<evidence type="ECO:0000313" key="2">
    <source>
        <dbReference type="Proteomes" id="UP000641137"/>
    </source>
</evidence>